<dbReference type="Proteomes" id="UP000031843">
    <property type="component" value="Chromosome secondary"/>
</dbReference>
<keyword evidence="2" id="KW-1185">Reference proteome</keyword>
<dbReference type="EMBL" id="CP010537">
    <property type="protein sequence ID" value="AJG22302.1"/>
    <property type="molecule type" value="Genomic_DNA"/>
</dbReference>
<evidence type="ECO:0000313" key="1">
    <source>
        <dbReference type="EMBL" id="AJG22302.1"/>
    </source>
</evidence>
<protein>
    <submittedName>
        <fullName evidence="1">Uncharacterized protein</fullName>
    </submittedName>
</protein>
<gene>
    <name evidence="1" type="ORF">RR42_s0711</name>
</gene>
<dbReference type="KEGG" id="cbw:RR42_s0711"/>
<proteinExistence type="predicted"/>
<reference evidence="1 2" key="1">
    <citation type="journal article" date="2015" name="Genome Announc.">
        <title>Complete Genome Sequence of Cupriavidus basilensis 4G11, Isolated from the Oak Ridge Field Research Center Site.</title>
        <authorList>
            <person name="Ray J."/>
            <person name="Waters R.J."/>
            <person name="Skerker J.M."/>
            <person name="Kuehl J.V."/>
            <person name="Price M.N."/>
            <person name="Huang J."/>
            <person name="Chakraborty R."/>
            <person name="Arkin A.P."/>
            <person name="Deutschbauer A."/>
        </authorList>
    </citation>
    <scope>NUCLEOTIDE SEQUENCE [LARGE SCALE GENOMIC DNA]</scope>
    <source>
        <strain evidence="1">4G11</strain>
    </source>
</reference>
<sequence length="45" mass="5019">MTAFIGRITPPLLLAETNDHHGKVQKFVMREAMSKEFSLTENGTA</sequence>
<accession>A0A0C4Y9Z9</accession>
<evidence type="ECO:0000313" key="2">
    <source>
        <dbReference type="Proteomes" id="UP000031843"/>
    </source>
</evidence>
<organism evidence="1 2">
    <name type="scientific">Cupriavidus basilensis</name>
    <dbReference type="NCBI Taxonomy" id="68895"/>
    <lineage>
        <taxon>Bacteria</taxon>
        <taxon>Pseudomonadati</taxon>
        <taxon>Pseudomonadota</taxon>
        <taxon>Betaproteobacteria</taxon>
        <taxon>Burkholderiales</taxon>
        <taxon>Burkholderiaceae</taxon>
        <taxon>Cupriavidus</taxon>
    </lineage>
</organism>
<dbReference type="AlphaFoldDB" id="A0A0C4Y9Z9"/>
<name>A0A0C4Y9Z9_9BURK</name>